<evidence type="ECO:0000313" key="3">
    <source>
        <dbReference type="Proteomes" id="UP000799766"/>
    </source>
</evidence>
<protein>
    <submittedName>
        <fullName evidence="2">Uncharacterized protein</fullName>
    </submittedName>
</protein>
<sequence length="160" mass="18381">MSDQEKQHLDGEDGPTGDQVQDQASSKSPPKEPASEHHGNEDDDDSYLGLACHGCEDRWAPVYMIDHEPFDEDDVVRDTRYGFNLVGKIIRKERGCLCHYVYKLAPRDGASDEEKQRWDDELLSFWYVGCDLKKYETEQESEEETGEEPDNETDEESEAD</sequence>
<organism evidence="2 3">
    <name type="scientific">Lineolata rhizophorae</name>
    <dbReference type="NCBI Taxonomy" id="578093"/>
    <lineage>
        <taxon>Eukaryota</taxon>
        <taxon>Fungi</taxon>
        <taxon>Dikarya</taxon>
        <taxon>Ascomycota</taxon>
        <taxon>Pezizomycotina</taxon>
        <taxon>Dothideomycetes</taxon>
        <taxon>Dothideomycetes incertae sedis</taxon>
        <taxon>Lineolatales</taxon>
        <taxon>Lineolataceae</taxon>
        <taxon>Lineolata</taxon>
    </lineage>
</organism>
<dbReference type="EMBL" id="MU001671">
    <property type="protein sequence ID" value="KAF2461228.1"/>
    <property type="molecule type" value="Genomic_DNA"/>
</dbReference>
<accession>A0A6A6PBD8</accession>
<feature type="compositionally biased region" description="Basic and acidic residues" evidence="1">
    <location>
        <begin position="29"/>
        <end position="40"/>
    </location>
</feature>
<reference evidence="2" key="1">
    <citation type="journal article" date="2020" name="Stud. Mycol.">
        <title>101 Dothideomycetes genomes: a test case for predicting lifestyles and emergence of pathogens.</title>
        <authorList>
            <person name="Haridas S."/>
            <person name="Albert R."/>
            <person name="Binder M."/>
            <person name="Bloem J."/>
            <person name="Labutti K."/>
            <person name="Salamov A."/>
            <person name="Andreopoulos B."/>
            <person name="Baker S."/>
            <person name="Barry K."/>
            <person name="Bills G."/>
            <person name="Bluhm B."/>
            <person name="Cannon C."/>
            <person name="Castanera R."/>
            <person name="Culley D."/>
            <person name="Daum C."/>
            <person name="Ezra D."/>
            <person name="Gonzalez J."/>
            <person name="Henrissat B."/>
            <person name="Kuo A."/>
            <person name="Liang C."/>
            <person name="Lipzen A."/>
            <person name="Lutzoni F."/>
            <person name="Magnuson J."/>
            <person name="Mondo S."/>
            <person name="Nolan M."/>
            <person name="Ohm R."/>
            <person name="Pangilinan J."/>
            <person name="Park H.-J."/>
            <person name="Ramirez L."/>
            <person name="Alfaro M."/>
            <person name="Sun H."/>
            <person name="Tritt A."/>
            <person name="Yoshinaga Y."/>
            <person name="Zwiers L.-H."/>
            <person name="Turgeon B."/>
            <person name="Goodwin S."/>
            <person name="Spatafora J."/>
            <person name="Crous P."/>
            <person name="Grigoriev I."/>
        </authorList>
    </citation>
    <scope>NUCLEOTIDE SEQUENCE</scope>
    <source>
        <strain evidence="2">ATCC 16933</strain>
    </source>
</reference>
<keyword evidence="3" id="KW-1185">Reference proteome</keyword>
<dbReference type="Proteomes" id="UP000799766">
    <property type="component" value="Unassembled WGS sequence"/>
</dbReference>
<evidence type="ECO:0000256" key="1">
    <source>
        <dbReference type="SAM" id="MobiDB-lite"/>
    </source>
</evidence>
<name>A0A6A6PBD8_9PEZI</name>
<dbReference type="AlphaFoldDB" id="A0A6A6PBD8"/>
<feature type="region of interest" description="Disordered" evidence="1">
    <location>
        <begin position="136"/>
        <end position="160"/>
    </location>
</feature>
<feature type="region of interest" description="Disordered" evidence="1">
    <location>
        <begin position="1"/>
        <end position="45"/>
    </location>
</feature>
<proteinExistence type="predicted"/>
<feature type="compositionally biased region" description="Basic and acidic residues" evidence="1">
    <location>
        <begin position="1"/>
        <end position="11"/>
    </location>
</feature>
<feature type="compositionally biased region" description="Acidic residues" evidence="1">
    <location>
        <begin position="138"/>
        <end position="160"/>
    </location>
</feature>
<evidence type="ECO:0000313" key="2">
    <source>
        <dbReference type="EMBL" id="KAF2461228.1"/>
    </source>
</evidence>
<gene>
    <name evidence="2" type="ORF">BDY21DRAFT_360388</name>
</gene>